<keyword evidence="5 14" id="KW-0444">Lipid biosynthesis</keyword>
<evidence type="ECO:0000259" key="17">
    <source>
        <dbReference type="PROSITE" id="PS52004"/>
    </source>
</evidence>
<keyword evidence="8" id="KW-0443">Lipid metabolism</keyword>
<evidence type="ECO:0000256" key="9">
    <source>
        <dbReference type="ARBA" id="ARBA00023160"/>
    </source>
</evidence>
<dbReference type="InterPro" id="IPR014030">
    <property type="entry name" value="Ketoacyl_synth_N"/>
</dbReference>
<keyword evidence="10 14" id="KW-0012">Acyltransferase</keyword>
<evidence type="ECO:0000256" key="13">
    <source>
        <dbReference type="ARBA" id="ARBA00047659"/>
    </source>
</evidence>
<comment type="function">
    <text evidence="11 14">Involved in the type II fatty acid elongation cycle. Catalyzes the elongation of a wide range of acyl-ACP by the addition of two carbons from malonyl-ACP to an acyl acceptor. Can efficiently catalyze the conversion of palmitoleoyl-ACP (cis-hexadec-9-enoyl-ACP) to cis-vaccenoyl-ACP (cis-octadec-11-enoyl-ACP), an essential step in the thermal regulation of fatty acid composition.</text>
</comment>
<evidence type="ECO:0000256" key="14">
    <source>
        <dbReference type="PIRNR" id="PIRNR000447"/>
    </source>
</evidence>
<dbReference type="InterPro" id="IPR016039">
    <property type="entry name" value="Thiolase-like"/>
</dbReference>
<keyword evidence="19" id="KW-1185">Reference proteome</keyword>
<feature type="active site" description="For beta-ketoacyl synthase activity" evidence="15">
    <location>
        <position position="167"/>
    </location>
</feature>
<evidence type="ECO:0000256" key="16">
    <source>
        <dbReference type="RuleBase" id="RU003694"/>
    </source>
</evidence>
<dbReference type="FunFam" id="3.40.47.10:FF:000018">
    <property type="entry name" value="3-oxoacyl-[acyl-carrier-protein] synthase 2"/>
    <property type="match status" value="1"/>
</dbReference>
<comment type="pathway">
    <text evidence="1 14">Lipid metabolism; fatty acid biosynthesis.</text>
</comment>
<evidence type="ECO:0000256" key="10">
    <source>
        <dbReference type="ARBA" id="ARBA00023315"/>
    </source>
</evidence>
<evidence type="ECO:0000256" key="1">
    <source>
        <dbReference type="ARBA" id="ARBA00005194"/>
    </source>
</evidence>
<evidence type="ECO:0000256" key="3">
    <source>
        <dbReference type="ARBA" id="ARBA00012356"/>
    </source>
</evidence>
<dbReference type="SMART" id="SM00825">
    <property type="entry name" value="PKS_KS"/>
    <property type="match status" value="1"/>
</dbReference>
<dbReference type="RefSeq" id="WP_184959947.1">
    <property type="nucleotide sequence ID" value="NZ_JACHIN010000002.1"/>
</dbReference>
<dbReference type="PROSITE" id="PS52004">
    <property type="entry name" value="KS3_2"/>
    <property type="match status" value="1"/>
</dbReference>
<dbReference type="InterPro" id="IPR017568">
    <property type="entry name" value="3-oxoacyl-ACP_synth-2"/>
</dbReference>
<dbReference type="InterPro" id="IPR000794">
    <property type="entry name" value="Beta-ketoacyl_synthase"/>
</dbReference>
<accession>A0A7W7ZZ45</accession>
<evidence type="ECO:0000313" key="18">
    <source>
        <dbReference type="EMBL" id="MBB5076500.1"/>
    </source>
</evidence>
<keyword evidence="6 14" id="KW-0808">Transferase</keyword>
<comment type="catalytic activity">
    <reaction evidence="13 14">
        <text>a fatty acyl-[ACP] + malonyl-[ACP] + H(+) = a 3-oxoacyl-[ACP] + holo-[ACP] + CO2</text>
        <dbReference type="Rhea" id="RHEA:22836"/>
        <dbReference type="Rhea" id="RHEA-COMP:9623"/>
        <dbReference type="Rhea" id="RHEA-COMP:9685"/>
        <dbReference type="Rhea" id="RHEA-COMP:9916"/>
        <dbReference type="Rhea" id="RHEA-COMP:14125"/>
        <dbReference type="ChEBI" id="CHEBI:15378"/>
        <dbReference type="ChEBI" id="CHEBI:16526"/>
        <dbReference type="ChEBI" id="CHEBI:64479"/>
        <dbReference type="ChEBI" id="CHEBI:78449"/>
        <dbReference type="ChEBI" id="CHEBI:78776"/>
        <dbReference type="ChEBI" id="CHEBI:138651"/>
    </reaction>
</comment>
<dbReference type="Gene3D" id="3.40.47.10">
    <property type="match status" value="1"/>
</dbReference>
<evidence type="ECO:0000256" key="15">
    <source>
        <dbReference type="PIRSR" id="PIRSR000447-1"/>
    </source>
</evidence>
<dbReference type="CDD" id="cd00834">
    <property type="entry name" value="KAS_I_II"/>
    <property type="match status" value="1"/>
</dbReference>
<dbReference type="GO" id="GO:0006633">
    <property type="term" value="P:fatty acid biosynthetic process"/>
    <property type="evidence" value="ECO:0007669"/>
    <property type="project" value="UniProtKB-UniPathway"/>
</dbReference>
<protein>
    <recommendedName>
        <fullName evidence="4 14">3-oxoacyl-[acyl-carrier-protein] synthase 2</fullName>
        <ecNumber evidence="3 14">2.3.1.179</ecNumber>
    </recommendedName>
</protein>
<evidence type="ECO:0000256" key="8">
    <source>
        <dbReference type="ARBA" id="ARBA00023098"/>
    </source>
</evidence>
<evidence type="ECO:0000256" key="5">
    <source>
        <dbReference type="ARBA" id="ARBA00022516"/>
    </source>
</evidence>
<dbReference type="PROSITE" id="PS00606">
    <property type="entry name" value="KS3_1"/>
    <property type="match status" value="1"/>
</dbReference>
<dbReference type="NCBIfam" id="NF005589">
    <property type="entry name" value="PRK07314.1"/>
    <property type="match status" value="1"/>
</dbReference>
<dbReference type="GO" id="GO:0004315">
    <property type="term" value="F:3-oxoacyl-[acyl-carrier-protein] synthase activity"/>
    <property type="evidence" value="ECO:0007669"/>
    <property type="project" value="UniProtKB-EC"/>
</dbReference>
<dbReference type="PANTHER" id="PTHR11712:SF336">
    <property type="entry name" value="3-OXOACYL-[ACYL-CARRIER-PROTEIN] SYNTHASE, MITOCHONDRIAL"/>
    <property type="match status" value="1"/>
</dbReference>
<dbReference type="InterPro" id="IPR014031">
    <property type="entry name" value="Ketoacyl_synth_C"/>
</dbReference>
<dbReference type="EMBL" id="JACHIN010000002">
    <property type="protein sequence ID" value="MBB5076500.1"/>
    <property type="molecule type" value="Genomic_DNA"/>
</dbReference>
<feature type="domain" description="Ketosynthase family 3 (KS3)" evidence="17">
    <location>
        <begin position="6"/>
        <end position="411"/>
    </location>
</feature>
<evidence type="ECO:0000256" key="4">
    <source>
        <dbReference type="ARBA" id="ARBA00014657"/>
    </source>
</evidence>
<dbReference type="UniPathway" id="UPA00094"/>
<sequence length="414" mass="43180">MPIRHPRRVVITGAGVISPVGQDVDTFWSSLLQGRSGIATIDAFDPAGHSTTIAAQVRDFDPLVYMPHKVSRRLDSFAQFGLAAAVQAADEAKLPQGGELKPRLGVLVSSGYGSSWLQQSLYGRFAERGPRGVPPYAAAALSADSPSAEIALRFGAAGPSGSMSTACATGTMSVGEAAMWIRTGRADMAIAGGCDDSITPFDMATTGITGALSRRNDEPERACRPFDRDRDGFVMGSGAAVVVLEEAEHALRRGAAIQAEVAGYAATTDAFHPTAPHPDGLGAATVMRLALRDAGIEPDGIDYINAHGTGTVLNDRIESLAIRNVFGARVPPISSIKALTGHMIGAAGTAELIATVRAIATGLVPPTFNCDAPEDEDLDYVPHHVRRMDVGAALSNSFGFGGHNAALVVRAWTP</sequence>
<dbReference type="Proteomes" id="UP000568380">
    <property type="component" value="Unassembled WGS sequence"/>
</dbReference>
<organism evidence="18 19">
    <name type="scientific">Nonomuraea endophytica</name>
    <dbReference type="NCBI Taxonomy" id="714136"/>
    <lineage>
        <taxon>Bacteria</taxon>
        <taxon>Bacillati</taxon>
        <taxon>Actinomycetota</taxon>
        <taxon>Actinomycetes</taxon>
        <taxon>Streptosporangiales</taxon>
        <taxon>Streptosporangiaceae</taxon>
        <taxon>Nonomuraea</taxon>
    </lineage>
</organism>
<dbReference type="Pfam" id="PF00109">
    <property type="entry name" value="ketoacyl-synt"/>
    <property type="match status" value="1"/>
</dbReference>
<dbReference type="SUPFAM" id="SSF53901">
    <property type="entry name" value="Thiolase-like"/>
    <property type="match status" value="2"/>
</dbReference>
<dbReference type="EC" id="2.3.1.179" evidence="3 14"/>
<reference evidence="18 19" key="1">
    <citation type="submission" date="2020-08" db="EMBL/GenBank/DDBJ databases">
        <title>Genomic Encyclopedia of Type Strains, Phase IV (KMG-IV): sequencing the most valuable type-strain genomes for metagenomic binning, comparative biology and taxonomic classification.</title>
        <authorList>
            <person name="Goeker M."/>
        </authorList>
    </citation>
    <scope>NUCLEOTIDE SEQUENCE [LARGE SCALE GENOMIC DNA]</scope>
    <source>
        <strain evidence="18 19">DSM 45385</strain>
    </source>
</reference>
<dbReference type="AlphaFoldDB" id="A0A7W7ZZ45"/>
<evidence type="ECO:0000256" key="11">
    <source>
        <dbReference type="ARBA" id="ARBA00024006"/>
    </source>
</evidence>
<evidence type="ECO:0000256" key="12">
    <source>
        <dbReference type="ARBA" id="ARBA00047318"/>
    </source>
</evidence>
<dbReference type="InterPro" id="IPR020841">
    <property type="entry name" value="PKS_Beta-ketoAc_synthase_dom"/>
</dbReference>
<comment type="similarity">
    <text evidence="2 14 16">Belongs to the thiolase-like superfamily. Beta-ketoacyl-ACP synthases family.</text>
</comment>
<proteinExistence type="inferred from homology"/>
<evidence type="ECO:0000256" key="2">
    <source>
        <dbReference type="ARBA" id="ARBA00008467"/>
    </source>
</evidence>
<gene>
    <name evidence="18" type="ORF">HNR40_001964</name>
</gene>
<keyword evidence="9 14" id="KW-0275">Fatty acid biosynthesis</keyword>
<keyword evidence="7" id="KW-0276">Fatty acid metabolism</keyword>
<dbReference type="Pfam" id="PF02801">
    <property type="entry name" value="Ketoacyl-synt_C"/>
    <property type="match status" value="1"/>
</dbReference>
<evidence type="ECO:0000313" key="19">
    <source>
        <dbReference type="Proteomes" id="UP000568380"/>
    </source>
</evidence>
<evidence type="ECO:0000256" key="7">
    <source>
        <dbReference type="ARBA" id="ARBA00022832"/>
    </source>
</evidence>
<comment type="catalytic activity">
    <reaction evidence="12 14">
        <text>(9Z)-hexadecenoyl-[ACP] + malonyl-[ACP] + H(+) = 3-oxo-(11Z)-octadecenoyl-[ACP] + holo-[ACP] + CO2</text>
        <dbReference type="Rhea" id="RHEA:55040"/>
        <dbReference type="Rhea" id="RHEA-COMP:9623"/>
        <dbReference type="Rhea" id="RHEA-COMP:9685"/>
        <dbReference type="Rhea" id="RHEA-COMP:10800"/>
        <dbReference type="Rhea" id="RHEA-COMP:14074"/>
        <dbReference type="ChEBI" id="CHEBI:15378"/>
        <dbReference type="ChEBI" id="CHEBI:16526"/>
        <dbReference type="ChEBI" id="CHEBI:64479"/>
        <dbReference type="ChEBI" id="CHEBI:78449"/>
        <dbReference type="ChEBI" id="CHEBI:83989"/>
        <dbReference type="ChEBI" id="CHEBI:138538"/>
        <dbReference type="EC" id="2.3.1.179"/>
    </reaction>
</comment>
<dbReference type="PIRSF" id="PIRSF000447">
    <property type="entry name" value="KAS_II"/>
    <property type="match status" value="1"/>
</dbReference>
<name>A0A7W7ZZ45_9ACTN</name>
<comment type="caution">
    <text evidence="18">The sequence shown here is derived from an EMBL/GenBank/DDBJ whole genome shotgun (WGS) entry which is preliminary data.</text>
</comment>
<dbReference type="PANTHER" id="PTHR11712">
    <property type="entry name" value="POLYKETIDE SYNTHASE-RELATED"/>
    <property type="match status" value="1"/>
</dbReference>
<dbReference type="InterPro" id="IPR018201">
    <property type="entry name" value="Ketoacyl_synth_AS"/>
</dbReference>
<evidence type="ECO:0000256" key="6">
    <source>
        <dbReference type="ARBA" id="ARBA00022679"/>
    </source>
</evidence>